<reference evidence="1 2" key="2">
    <citation type="journal article" date="2022" name="Mol. Ecol. Resour.">
        <title>The genomes of chicory, endive, great burdock and yacon provide insights into Asteraceae paleo-polyploidization history and plant inulin production.</title>
        <authorList>
            <person name="Fan W."/>
            <person name="Wang S."/>
            <person name="Wang H."/>
            <person name="Wang A."/>
            <person name="Jiang F."/>
            <person name="Liu H."/>
            <person name="Zhao H."/>
            <person name="Xu D."/>
            <person name="Zhang Y."/>
        </authorList>
    </citation>
    <scope>NUCLEOTIDE SEQUENCE [LARGE SCALE GENOMIC DNA]</scope>
    <source>
        <strain evidence="2">cv. Yunnan</strain>
        <tissue evidence="1">Leaves</tissue>
    </source>
</reference>
<accession>A0ACB9IJ30</accession>
<comment type="caution">
    <text evidence="1">The sequence shown here is derived from an EMBL/GenBank/DDBJ whole genome shotgun (WGS) entry which is preliminary data.</text>
</comment>
<evidence type="ECO:0000313" key="2">
    <source>
        <dbReference type="Proteomes" id="UP001056120"/>
    </source>
</evidence>
<reference evidence="2" key="1">
    <citation type="journal article" date="2022" name="Mol. Ecol. Resour.">
        <title>The genomes of chicory, endive, great burdock and yacon provide insights into Asteraceae palaeo-polyploidization history and plant inulin production.</title>
        <authorList>
            <person name="Fan W."/>
            <person name="Wang S."/>
            <person name="Wang H."/>
            <person name="Wang A."/>
            <person name="Jiang F."/>
            <person name="Liu H."/>
            <person name="Zhao H."/>
            <person name="Xu D."/>
            <person name="Zhang Y."/>
        </authorList>
    </citation>
    <scope>NUCLEOTIDE SEQUENCE [LARGE SCALE GENOMIC DNA]</scope>
    <source>
        <strain evidence="2">cv. Yunnan</strain>
    </source>
</reference>
<sequence>MNPARYYYKLNFNEDWVSTRKALENENGVPIDDIPTEVFLDDEVWPEEDPQTEEWSEAIKDYYNDGFTKGSLYDEIFEIDTKEIRVFSDISKDDPLHQDIPAASKNN</sequence>
<dbReference type="Proteomes" id="UP001056120">
    <property type="component" value="Linkage Group LG08"/>
</dbReference>
<organism evidence="1 2">
    <name type="scientific">Smallanthus sonchifolius</name>
    <dbReference type="NCBI Taxonomy" id="185202"/>
    <lineage>
        <taxon>Eukaryota</taxon>
        <taxon>Viridiplantae</taxon>
        <taxon>Streptophyta</taxon>
        <taxon>Embryophyta</taxon>
        <taxon>Tracheophyta</taxon>
        <taxon>Spermatophyta</taxon>
        <taxon>Magnoliopsida</taxon>
        <taxon>eudicotyledons</taxon>
        <taxon>Gunneridae</taxon>
        <taxon>Pentapetalae</taxon>
        <taxon>asterids</taxon>
        <taxon>campanulids</taxon>
        <taxon>Asterales</taxon>
        <taxon>Asteraceae</taxon>
        <taxon>Asteroideae</taxon>
        <taxon>Heliantheae alliance</taxon>
        <taxon>Millerieae</taxon>
        <taxon>Smallanthus</taxon>
    </lineage>
</organism>
<keyword evidence="2" id="KW-1185">Reference proteome</keyword>
<proteinExistence type="predicted"/>
<evidence type="ECO:0000313" key="1">
    <source>
        <dbReference type="EMBL" id="KAI3808005.1"/>
    </source>
</evidence>
<name>A0ACB9IJ30_9ASTR</name>
<dbReference type="EMBL" id="CM042025">
    <property type="protein sequence ID" value="KAI3808005.1"/>
    <property type="molecule type" value="Genomic_DNA"/>
</dbReference>
<gene>
    <name evidence="1" type="ORF">L1987_23945</name>
</gene>
<protein>
    <submittedName>
        <fullName evidence="1">Uncharacterized protein</fullName>
    </submittedName>
</protein>